<sequence length="59" mass="6879">MMRSNSSLEESFDLILDQCPNLRYFCVNFLNAAQIRKLPIKAPNLQRFLLCTYSYSDVS</sequence>
<keyword evidence="1" id="KW-1185">Reference proteome</keyword>
<proteinExistence type="predicted"/>
<name>A0A915I8P1_ROMCU</name>
<evidence type="ECO:0000313" key="1">
    <source>
        <dbReference type="Proteomes" id="UP000887565"/>
    </source>
</evidence>
<dbReference type="AlphaFoldDB" id="A0A915I8P1"/>
<evidence type="ECO:0000313" key="2">
    <source>
        <dbReference type="WBParaSite" id="nRc.2.0.1.t10534-RA"/>
    </source>
</evidence>
<organism evidence="1 2">
    <name type="scientific">Romanomermis culicivorax</name>
    <name type="common">Nematode worm</name>
    <dbReference type="NCBI Taxonomy" id="13658"/>
    <lineage>
        <taxon>Eukaryota</taxon>
        <taxon>Metazoa</taxon>
        <taxon>Ecdysozoa</taxon>
        <taxon>Nematoda</taxon>
        <taxon>Enoplea</taxon>
        <taxon>Dorylaimia</taxon>
        <taxon>Mermithida</taxon>
        <taxon>Mermithoidea</taxon>
        <taxon>Mermithidae</taxon>
        <taxon>Romanomermis</taxon>
    </lineage>
</organism>
<accession>A0A915I8P1</accession>
<protein>
    <submittedName>
        <fullName evidence="2">Uncharacterized protein</fullName>
    </submittedName>
</protein>
<dbReference type="WBParaSite" id="nRc.2.0.1.t10534-RA">
    <property type="protein sequence ID" value="nRc.2.0.1.t10534-RA"/>
    <property type="gene ID" value="nRc.2.0.1.g10534"/>
</dbReference>
<reference evidence="2" key="1">
    <citation type="submission" date="2022-11" db="UniProtKB">
        <authorList>
            <consortium name="WormBaseParasite"/>
        </authorList>
    </citation>
    <scope>IDENTIFICATION</scope>
</reference>
<dbReference type="Proteomes" id="UP000887565">
    <property type="component" value="Unplaced"/>
</dbReference>